<dbReference type="GO" id="GO:0020037">
    <property type="term" value="F:heme binding"/>
    <property type="evidence" value="ECO:0007669"/>
    <property type="project" value="InterPro"/>
</dbReference>
<evidence type="ECO:0000256" key="3">
    <source>
        <dbReference type="ARBA" id="ARBA00004174"/>
    </source>
</evidence>
<evidence type="ECO:0000256" key="10">
    <source>
        <dbReference type="ARBA" id="ARBA00023033"/>
    </source>
</evidence>
<evidence type="ECO:0000256" key="2">
    <source>
        <dbReference type="ARBA" id="ARBA00003690"/>
    </source>
</evidence>
<evidence type="ECO:0000256" key="12">
    <source>
        <dbReference type="RuleBase" id="RU000461"/>
    </source>
</evidence>
<evidence type="ECO:0000256" key="11">
    <source>
        <dbReference type="PIRSR" id="PIRSR602403-1"/>
    </source>
</evidence>
<organism evidence="14">
    <name type="scientific">Nilaparvata lugens</name>
    <name type="common">Brown planthopper</name>
    <dbReference type="NCBI Taxonomy" id="108931"/>
    <lineage>
        <taxon>Eukaryota</taxon>
        <taxon>Metazoa</taxon>
        <taxon>Ecdysozoa</taxon>
        <taxon>Arthropoda</taxon>
        <taxon>Hexapoda</taxon>
        <taxon>Insecta</taxon>
        <taxon>Pterygota</taxon>
        <taxon>Neoptera</taxon>
        <taxon>Paraneoptera</taxon>
        <taxon>Hemiptera</taxon>
        <taxon>Auchenorrhyncha</taxon>
        <taxon>Fulgoroidea</taxon>
        <taxon>Delphacidae</taxon>
        <taxon>Delphacinae</taxon>
        <taxon>Nilaparvata</taxon>
    </lineage>
</organism>
<dbReference type="SUPFAM" id="SSF48264">
    <property type="entry name" value="Cytochrome P450"/>
    <property type="match status" value="1"/>
</dbReference>
<dbReference type="Pfam" id="PF00067">
    <property type="entry name" value="p450"/>
    <property type="match status" value="1"/>
</dbReference>
<evidence type="ECO:0000256" key="13">
    <source>
        <dbReference type="SAM" id="Phobius"/>
    </source>
</evidence>
<comment type="function">
    <text evidence="2">May be involved in the metabolism of insect hormones and in the breakdown of synthetic insecticides.</text>
</comment>
<sequence>MLPSMDTTTMLIITLGATLLIYIMKLVIERINYIRIIDRIPGPPAYPIVGDSLDVIKPSNKERFDFFSKRAMTYYPMFRTWRGPWAEVHLMRPEHVEIIASSVRHIDKSFGYKFLHPWLGTGLLTSTGNKWHERRKLLSPTFHFKILEDFVEVFCDKSKILVELLDKKADGNEFDIYPFLTLCALDVICETAMGTPVNAQMESDSQYIKAVYEISKLTIERGIRPWLHPNFIFQRTEFGKKYENCLSILHGFTKKVISERRLLKEQEGTKTPESEDFVAFGQKKRKAFLDLLLDVSSDGKVLSDDDIREEVDTFMFEGHDTTTAGMAWTLFLLGNETEIQEKVFQELDSIFGDSDRSPTMQDLGEMKYLERVIKESLRLYPSVPFIGRQLKEDVKIDKYLIPANTLVLLHIYHLHRCEDQFPNPEVFDPDNFLPERTAKRHPYAYLPFSAGPRNCIGQKFALLEEKTILSSILRKFRIEAVEKQKDIILLSELILRPFSGVRIRMYPRK</sequence>
<dbReference type="InterPro" id="IPR001128">
    <property type="entry name" value="Cyt_P450"/>
</dbReference>
<evidence type="ECO:0000256" key="9">
    <source>
        <dbReference type="ARBA" id="ARBA00023004"/>
    </source>
</evidence>
<dbReference type="GO" id="GO:0016705">
    <property type="term" value="F:oxidoreductase activity, acting on paired donors, with incorporation or reduction of molecular oxygen"/>
    <property type="evidence" value="ECO:0007669"/>
    <property type="project" value="InterPro"/>
</dbReference>
<dbReference type="GO" id="GO:0004497">
    <property type="term" value="F:monooxygenase activity"/>
    <property type="evidence" value="ECO:0007669"/>
    <property type="project" value="UniProtKB-KW"/>
</dbReference>
<dbReference type="EMBL" id="KM217034">
    <property type="protein sequence ID" value="AIW79997.1"/>
    <property type="molecule type" value="mRNA"/>
</dbReference>
<name>A0A0K0LBB5_NILLU</name>
<dbReference type="InterPro" id="IPR002403">
    <property type="entry name" value="Cyt_P450_E_grp-IV"/>
</dbReference>
<comment type="cofactor">
    <cofactor evidence="1 11">
        <name>heme</name>
        <dbReference type="ChEBI" id="CHEBI:30413"/>
    </cofactor>
</comment>
<comment type="similarity">
    <text evidence="5 12">Belongs to the cytochrome P450 family.</text>
</comment>
<evidence type="ECO:0000256" key="8">
    <source>
        <dbReference type="ARBA" id="ARBA00023002"/>
    </source>
</evidence>
<dbReference type="AlphaFoldDB" id="A0A0K0LBB5"/>
<dbReference type="PROSITE" id="PS00086">
    <property type="entry name" value="CYTOCHROME_P450"/>
    <property type="match status" value="1"/>
</dbReference>
<comment type="subcellular location">
    <subcellularLocation>
        <location evidence="4">Endoplasmic reticulum membrane</location>
        <topology evidence="4">Peripheral membrane protein</topology>
    </subcellularLocation>
    <subcellularLocation>
        <location evidence="3">Microsome membrane</location>
        <topology evidence="3">Peripheral membrane protein</topology>
    </subcellularLocation>
</comment>
<keyword evidence="13" id="KW-0812">Transmembrane</keyword>
<evidence type="ECO:0000256" key="5">
    <source>
        <dbReference type="ARBA" id="ARBA00010617"/>
    </source>
</evidence>
<keyword evidence="13" id="KW-0472">Membrane</keyword>
<feature type="binding site" description="axial binding residue" evidence="11">
    <location>
        <position position="455"/>
    </location>
    <ligand>
        <name>heme</name>
        <dbReference type="ChEBI" id="CHEBI:30413"/>
    </ligand>
    <ligandPart>
        <name>Fe</name>
        <dbReference type="ChEBI" id="CHEBI:18248"/>
    </ligandPart>
</feature>
<dbReference type="InterPro" id="IPR017972">
    <property type="entry name" value="Cyt_P450_CS"/>
</dbReference>
<dbReference type="OrthoDB" id="1470350at2759"/>
<dbReference type="Gene3D" id="1.10.630.10">
    <property type="entry name" value="Cytochrome P450"/>
    <property type="match status" value="1"/>
</dbReference>
<accession>A0A0K0LBB5</accession>
<keyword evidence="13" id="KW-1133">Transmembrane helix</keyword>
<reference evidence="14" key="1">
    <citation type="submission" date="2014-07" db="EMBL/GenBank/DDBJ databases">
        <title>A systematic study of Ichneumonosoma Meijere, Pelmatops Enderlein, Pseudopelmatops Shiraki and Soita Walker (Diptera: Tephritidae).</title>
        <authorList>
            <person name="Chen X.-L."/>
            <person name="Norrbom A."/>
            <person name="Zhu C.-D."/>
        </authorList>
    </citation>
    <scope>NUCLEOTIDE SEQUENCE</scope>
</reference>
<keyword evidence="9 11" id="KW-0408">Iron</keyword>
<feature type="transmembrane region" description="Helical" evidence="13">
    <location>
        <begin position="7"/>
        <end position="28"/>
    </location>
</feature>
<dbReference type="GO" id="GO:0005506">
    <property type="term" value="F:iron ion binding"/>
    <property type="evidence" value="ECO:0007669"/>
    <property type="project" value="InterPro"/>
</dbReference>
<evidence type="ECO:0000256" key="6">
    <source>
        <dbReference type="ARBA" id="ARBA00022617"/>
    </source>
</evidence>
<evidence type="ECO:0000256" key="1">
    <source>
        <dbReference type="ARBA" id="ARBA00001971"/>
    </source>
</evidence>
<dbReference type="GO" id="GO:0005789">
    <property type="term" value="C:endoplasmic reticulum membrane"/>
    <property type="evidence" value="ECO:0007669"/>
    <property type="project" value="UniProtKB-SubCell"/>
</dbReference>
<keyword evidence="8 12" id="KW-0560">Oxidoreductase</keyword>
<keyword evidence="7 11" id="KW-0479">Metal-binding</keyword>
<keyword evidence="10 12" id="KW-0503">Monooxygenase</keyword>
<evidence type="ECO:0000313" key="14">
    <source>
        <dbReference type="EMBL" id="AIW79997.1"/>
    </source>
</evidence>
<proteinExistence type="evidence at transcript level"/>
<dbReference type="PANTHER" id="PTHR24291">
    <property type="entry name" value="CYTOCHROME P450 FAMILY 4"/>
    <property type="match status" value="1"/>
</dbReference>
<dbReference type="InterPro" id="IPR036396">
    <property type="entry name" value="Cyt_P450_sf"/>
</dbReference>
<dbReference type="PRINTS" id="PR00465">
    <property type="entry name" value="EP450IV"/>
</dbReference>
<protein>
    <submittedName>
        <fullName evidence="14">Cytochrome P450 CYP4C77</fullName>
    </submittedName>
</protein>
<evidence type="ECO:0000256" key="4">
    <source>
        <dbReference type="ARBA" id="ARBA00004406"/>
    </source>
</evidence>
<keyword evidence="6 11" id="KW-0349">Heme</keyword>
<dbReference type="PRINTS" id="PR00385">
    <property type="entry name" value="P450"/>
</dbReference>
<dbReference type="PANTHER" id="PTHR24291:SF209">
    <property type="entry name" value="CYTOCHROME P450-LIKE PROTEIN"/>
    <property type="match status" value="1"/>
</dbReference>
<evidence type="ECO:0000256" key="7">
    <source>
        <dbReference type="ARBA" id="ARBA00022723"/>
    </source>
</evidence>
<dbReference type="InterPro" id="IPR050196">
    <property type="entry name" value="Cytochrome_P450_Monoox"/>
</dbReference>